<organism evidence="2 3">
    <name type="scientific">Tenebrio molitor</name>
    <name type="common">Yellow mealworm beetle</name>
    <dbReference type="NCBI Taxonomy" id="7067"/>
    <lineage>
        <taxon>Eukaryota</taxon>
        <taxon>Metazoa</taxon>
        <taxon>Ecdysozoa</taxon>
        <taxon>Arthropoda</taxon>
        <taxon>Hexapoda</taxon>
        <taxon>Insecta</taxon>
        <taxon>Pterygota</taxon>
        <taxon>Neoptera</taxon>
        <taxon>Endopterygota</taxon>
        <taxon>Coleoptera</taxon>
        <taxon>Polyphaga</taxon>
        <taxon>Cucujiformia</taxon>
        <taxon>Tenebrionidae</taxon>
        <taxon>Tenebrio</taxon>
    </lineage>
</organism>
<reference evidence="2" key="1">
    <citation type="journal article" date="2020" name="J Insects Food Feed">
        <title>The yellow mealworm (Tenebrio molitor) genome: a resource for the emerging insects as food and feed industry.</title>
        <authorList>
            <person name="Eriksson T."/>
            <person name="Andere A."/>
            <person name="Kelstrup H."/>
            <person name="Emery V."/>
            <person name="Picard C."/>
        </authorList>
    </citation>
    <scope>NUCLEOTIDE SEQUENCE</scope>
    <source>
        <strain evidence="2">Stoneville</strain>
        <tissue evidence="2">Whole head</tissue>
    </source>
</reference>
<comment type="caution">
    <text evidence="2">The sequence shown here is derived from an EMBL/GenBank/DDBJ whole genome shotgun (WGS) entry which is preliminary data.</text>
</comment>
<dbReference type="AlphaFoldDB" id="A0A8J6HJD7"/>
<keyword evidence="3" id="KW-1185">Reference proteome</keyword>
<evidence type="ECO:0000313" key="3">
    <source>
        <dbReference type="Proteomes" id="UP000719412"/>
    </source>
</evidence>
<gene>
    <name evidence="2" type="ORF">GEV33_007620</name>
</gene>
<accession>A0A8J6HJD7</accession>
<evidence type="ECO:0000256" key="1">
    <source>
        <dbReference type="SAM" id="MobiDB-lite"/>
    </source>
</evidence>
<reference evidence="2" key="2">
    <citation type="submission" date="2021-08" db="EMBL/GenBank/DDBJ databases">
        <authorList>
            <person name="Eriksson T."/>
        </authorList>
    </citation>
    <scope>NUCLEOTIDE SEQUENCE</scope>
    <source>
        <strain evidence="2">Stoneville</strain>
        <tissue evidence="2">Whole head</tissue>
    </source>
</reference>
<dbReference type="EMBL" id="JABDTM020023453">
    <property type="protein sequence ID" value="KAH0815171.1"/>
    <property type="molecule type" value="Genomic_DNA"/>
</dbReference>
<sequence>MDQSVKPPQGERLKRRREGDYLQEQRRERGNIVRKFLLGDSQLEGAIILIDNRIRSVGPGIPGNDIATKSTYLDLTASTPVSITANPSAKL</sequence>
<protein>
    <submittedName>
        <fullName evidence="2">Uncharacterized protein</fullName>
    </submittedName>
</protein>
<feature type="region of interest" description="Disordered" evidence="1">
    <location>
        <begin position="1"/>
        <end position="23"/>
    </location>
</feature>
<name>A0A8J6HJD7_TENMO</name>
<dbReference type="Proteomes" id="UP000719412">
    <property type="component" value="Unassembled WGS sequence"/>
</dbReference>
<evidence type="ECO:0000313" key="2">
    <source>
        <dbReference type="EMBL" id="KAH0815171.1"/>
    </source>
</evidence>
<feature type="compositionally biased region" description="Basic and acidic residues" evidence="1">
    <location>
        <begin position="9"/>
        <end position="23"/>
    </location>
</feature>
<proteinExistence type="predicted"/>